<accession>A0ABD3AJC7</accession>
<organism evidence="5 6">
    <name type="scientific">Cinchona calisaya</name>
    <dbReference type="NCBI Taxonomy" id="153742"/>
    <lineage>
        <taxon>Eukaryota</taxon>
        <taxon>Viridiplantae</taxon>
        <taxon>Streptophyta</taxon>
        <taxon>Embryophyta</taxon>
        <taxon>Tracheophyta</taxon>
        <taxon>Spermatophyta</taxon>
        <taxon>Magnoliopsida</taxon>
        <taxon>eudicotyledons</taxon>
        <taxon>Gunneridae</taxon>
        <taxon>Pentapetalae</taxon>
        <taxon>asterids</taxon>
        <taxon>lamiids</taxon>
        <taxon>Gentianales</taxon>
        <taxon>Rubiaceae</taxon>
        <taxon>Cinchonoideae</taxon>
        <taxon>Cinchoneae</taxon>
        <taxon>Cinchona</taxon>
    </lineage>
</organism>
<evidence type="ECO:0000256" key="2">
    <source>
        <dbReference type="PROSITE-ProRule" id="PRU00117"/>
    </source>
</evidence>
<feature type="domain" description="K Homology" evidence="4">
    <location>
        <begin position="323"/>
        <end position="393"/>
    </location>
</feature>
<evidence type="ECO:0000313" key="6">
    <source>
        <dbReference type="Proteomes" id="UP001630127"/>
    </source>
</evidence>
<dbReference type="PROSITE" id="PS50084">
    <property type="entry name" value="KH_TYPE_1"/>
    <property type="match status" value="3"/>
</dbReference>
<feature type="domain" description="K Homology" evidence="4">
    <location>
        <begin position="50"/>
        <end position="123"/>
    </location>
</feature>
<comment type="caution">
    <text evidence="5">The sequence shown here is derived from an EMBL/GenBank/DDBJ whole genome shotgun (WGS) entry which is preliminary data.</text>
</comment>
<dbReference type="SMART" id="SM00322">
    <property type="entry name" value="KH"/>
    <property type="match status" value="3"/>
</dbReference>
<dbReference type="Gene3D" id="3.30.310.210">
    <property type="match status" value="1"/>
</dbReference>
<feature type="domain" description="K Homology" evidence="4">
    <location>
        <begin position="141"/>
        <end position="216"/>
    </location>
</feature>
<dbReference type="SUPFAM" id="SSF54791">
    <property type="entry name" value="Eukaryotic type KH-domain (KH-domain type I)"/>
    <property type="match status" value="3"/>
</dbReference>
<protein>
    <recommendedName>
        <fullName evidence="4">K Homology domain-containing protein</fullName>
    </recommendedName>
</protein>
<evidence type="ECO:0000313" key="5">
    <source>
        <dbReference type="EMBL" id="KAL3531260.1"/>
    </source>
</evidence>
<reference evidence="5 6" key="1">
    <citation type="submission" date="2024-11" db="EMBL/GenBank/DDBJ databases">
        <title>A near-complete genome assembly of Cinchona calisaya.</title>
        <authorList>
            <person name="Lian D.C."/>
            <person name="Zhao X.W."/>
            <person name="Wei L."/>
        </authorList>
    </citation>
    <scope>NUCLEOTIDE SEQUENCE [LARGE SCALE GENOMIC DNA]</scope>
    <source>
        <tissue evidence="5">Nenye</tissue>
    </source>
</reference>
<dbReference type="InterPro" id="IPR004087">
    <property type="entry name" value="KH_dom"/>
</dbReference>
<dbReference type="Proteomes" id="UP001630127">
    <property type="component" value="Unassembled WGS sequence"/>
</dbReference>
<keyword evidence="6" id="KW-1185">Reference proteome</keyword>
<feature type="region of interest" description="Disordered" evidence="3">
    <location>
        <begin position="1"/>
        <end position="45"/>
    </location>
</feature>
<dbReference type="CDD" id="cd22459">
    <property type="entry name" value="KH-I_PEPPER_rpt1_like"/>
    <property type="match status" value="1"/>
</dbReference>
<dbReference type="Pfam" id="PF00013">
    <property type="entry name" value="KH_1"/>
    <property type="match status" value="3"/>
</dbReference>
<sequence>MADENFEEHNLVNVQETDNVPEDSHPSEETHAPENDSGVAEDKKWPGWPGENLFRMLVPVQKVGGIIGRKGEYIKKICEETKARIKILDGPPGTLERTVMVSAKEEPDLDIPPAMDGLLRIHKRIVDVDSDPANAQSGNGKTFTTRLLVAATQAGSLIGKQGATVKSIQDDSNCTIRVLGGENLPAFALSDDSVVEIQGEPTGLHKAVELIASHLRKFLVDRSVVGVFEMHMQMPNARGNQNMPPPQSWGPLPQGFPMNASGGPGFGLPPQYMPPPRQYDNYYPPADMPPLDKQPRPGPPAYGRDVSAWSHTTSLQPQQSIVTKVTHNMQIPLSYADAVIGTSGANISYIRRASGATIAIQESRGIAGEMTVEINGSASQVQAAQQLIQNFIAEAAAAATRNPASRPPGQGYNPYPHGAVYASPPSNNSGHAGHAPAGDYSSVYGAYGY</sequence>
<keyword evidence="1" id="KW-0677">Repeat</keyword>
<dbReference type="InterPro" id="IPR036612">
    <property type="entry name" value="KH_dom_type_1_sf"/>
</dbReference>
<evidence type="ECO:0000256" key="1">
    <source>
        <dbReference type="ARBA" id="ARBA00022737"/>
    </source>
</evidence>
<dbReference type="CDD" id="cd22461">
    <property type="entry name" value="KH-I_PEPPER_like_rpt3"/>
    <property type="match status" value="1"/>
</dbReference>
<feature type="region of interest" description="Disordered" evidence="3">
    <location>
        <begin position="239"/>
        <end position="315"/>
    </location>
</feature>
<dbReference type="CDD" id="cd22460">
    <property type="entry name" value="KH-I_PEPPER_rpt2_like"/>
    <property type="match status" value="1"/>
</dbReference>
<dbReference type="AlphaFoldDB" id="A0ABD3AJC7"/>
<name>A0ABD3AJC7_9GENT</name>
<dbReference type="Gene3D" id="3.30.1370.10">
    <property type="entry name" value="K Homology domain, type 1"/>
    <property type="match status" value="1"/>
</dbReference>
<dbReference type="EMBL" id="JBJUIK010000004">
    <property type="protein sequence ID" value="KAL3531260.1"/>
    <property type="molecule type" value="Genomic_DNA"/>
</dbReference>
<feature type="compositionally biased region" description="Basic and acidic residues" evidence="3">
    <location>
        <begin position="22"/>
        <end position="45"/>
    </location>
</feature>
<gene>
    <name evidence="5" type="ORF">ACH5RR_010582</name>
</gene>
<evidence type="ECO:0000259" key="4">
    <source>
        <dbReference type="SMART" id="SM00322"/>
    </source>
</evidence>
<dbReference type="InterPro" id="IPR004088">
    <property type="entry name" value="KH_dom_type_1"/>
</dbReference>
<proteinExistence type="predicted"/>
<evidence type="ECO:0000256" key="3">
    <source>
        <dbReference type="SAM" id="MobiDB-lite"/>
    </source>
</evidence>
<keyword evidence="2" id="KW-0694">RNA-binding</keyword>
<dbReference type="GO" id="GO:0003723">
    <property type="term" value="F:RNA binding"/>
    <property type="evidence" value="ECO:0007669"/>
    <property type="project" value="UniProtKB-UniRule"/>
</dbReference>
<dbReference type="PANTHER" id="PTHR10288">
    <property type="entry name" value="KH DOMAIN CONTAINING RNA BINDING PROTEIN"/>
    <property type="match status" value="1"/>
</dbReference>